<organism evidence="7 8">
    <name type="scientific">candidate division WWE3 bacterium RBG_16_37_10</name>
    <dbReference type="NCBI Taxonomy" id="1802610"/>
    <lineage>
        <taxon>Bacteria</taxon>
        <taxon>Katanobacteria</taxon>
    </lineage>
</organism>
<dbReference type="STRING" id="1802610.A2W32_00520"/>
<evidence type="ECO:0000313" key="8">
    <source>
        <dbReference type="Proteomes" id="UP000177371"/>
    </source>
</evidence>
<feature type="region of interest" description="Disordered" evidence="4">
    <location>
        <begin position="119"/>
        <end position="180"/>
    </location>
</feature>
<keyword evidence="3" id="KW-0572">Peptidoglycan-anchor</keyword>
<evidence type="ECO:0000256" key="2">
    <source>
        <dbReference type="ARBA" id="ARBA00022525"/>
    </source>
</evidence>
<gene>
    <name evidence="7" type="ORF">A2W32_00520</name>
</gene>
<keyword evidence="2" id="KW-0964">Secreted</keyword>
<dbReference type="Pfam" id="PF01345">
    <property type="entry name" value="DUF11"/>
    <property type="match status" value="1"/>
</dbReference>
<dbReference type="InterPro" id="IPR047589">
    <property type="entry name" value="DUF11_rpt"/>
</dbReference>
<evidence type="ECO:0000256" key="3">
    <source>
        <dbReference type="ARBA" id="ARBA00023088"/>
    </source>
</evidence>
<dbReference type="InterPro" id="IPR001434">
    <property type="entry name" value="OmcB-like_DUF11"/>
</dbReference>
<evidence type="ECO:0000259" key="5">
    <source>
        <dbReference type="Pfam" id="PF00746"/>
    </source>
</evidence>
<dbReference type="Pfam" id="PF00746">
    <property type="entry name" value="Gram_pos_anchor"/>
    <property type="match status" value="1"/>
</dbReference>
<name>A0A1F4V1M1_UNCKA</name>
<comment type="caution">
    <text evidence="7">The sequence shown here is derived from an EMBL/GenBank/DDBJ whole genome shotgun (WGS) entry which is preliminary data.</text>
</comment>
<feature type="domain" description="DUF11" evidence="6">
    <location>
        <begin position="198"/>
        <end position="284"/>
    </location>
</feature>
<sequence>MPIFLLPCQKLNKFMNKFLKPMIVLMLLVIVSYPASVYAWENDDHSSAICDGEWAKVRVTFKNLESKAMNVVAFDENTGKSVDLGQINPGETKVGIIDLEIHNTEAGRVRFEMTWSSGEEGSDVEYSKHSDEICKKDENGDEDENGNGGEGGENGGGVGGITEEGGDEGEDKKSERLEVNKKVRIGDDEKYSSKAVGVDQSETITFLLEIKNTGEKNIQDIEVEDDLPDELSLISGNLNTTVSEIKDGSGKNLFIVAKVKDGVNLAGKCVTNKVKISWDDESESDEATVCFEDKELTELPKTGVDSNILSALGTVSLIMGTSLKVYANLKKR</sequence>
<evidence type="ECO:0000313" key="7">
    <source>
        <dbReference type="EMBL" id="OGC51115.1"/>
    </source>
</evidence>
<dbReference type="InterPro" id="IPR019931">
    <property type="entry name" value="LPXTG_anchor"/>
</dbReference>
<reference evidence="7 8" key="1">
    <citation type="journal article" date="2016" name="Nat. Commun.">
        <title>Thousands of microbial genomes shed light on interconnected biogeochemical processes in an aquifer system.</title>
        <authorList>
            <person name="Anantharaman K."/>
            <person name="Brown C.T."/>
            <person name="Hug L.A."/>
            <person name="Sharon I."/>
            <person name="Castelle C.J."/>
            <person name="Probst A.J."/>
            <person name="Thomas B.C."/>
            <person name="Singh A."/>
            <person name="Wilkins M.J."/>
            <person name="Karaoz U."/>
            <person name="Brodie E.L."/>
            <person name="Williams K.H."/>
            <person name="Hubbard S.S."/>
            <person name="Banfield J.F."/>
        </authorList>
    </citation>
    <scope>NUCLEOTIDE SEQUENCE [LARGE SCALE GENOMIC DNA]</scope>
</reference>
<proteinExistence type="predicted"/>
<keyword evidence="1" id="KW-0134">Cell wall</keyword>
<feature type="compositionally biased region" description="Basic and acidic residues" evidence="4">
    <location>
        <begin position="170"/>
        <end position="180"/>
    </location>
</feature>
<protein>
    <submittedName>
        <fullName evidence="7">Uncharacterized protein</fullName>
    </submittedName>
</protein>
<evidence type="ECO:0000256" key="1">
    <source>
        <dbReference type="ARBA" id="ARBA00022512"/>
    </source>
</evidence>
<dbReference type="EMBL" id="MEUT01000029">
    <property type="protein sequence ID" value="OGC51115.1"/>
    <property type="molecule type" value="Genomic_DNA"/>
</dbReference>
<accession>A0A1F4V1M1</accession>
<dbReference type="AlphaFoldDB" id="A0A1F4V1M1"/>
<feature type="compositionally biased region" description="Basic and acidic residues" evidence="4">
    <location>
        <begin position="125"/>
        <end position="138"/>
    </location>
</feature>
<evidence type="ECO:0000259" key="6">
    <source>
        <dbReference type="Pfam" id="PF01345"/>
    </source>
</evidence>
<feature type="compositionally biased region" description="Gly residues" evidence="4">
    <location>
        <begin position="146"/>
        <end position="163"/>
    </location>
</feature>
<feature type="domain" description="Gram-positive cocci surface proteins LPxTG" evidence="5">
    <location>
        <begin position="294"/>
        <end position="331"/>
    </location>
</feature>
<dbReference type="NCBIfam" id="TIGR01451">
    <property type="entry name" value="B_ant_repeat"/>
    <property type="match status" value="1"/>
</dbReference>
<evidence type="ECO:0000256" key="4">
    <source>
        <dbReference type="SAM" id="MobiDB-lite"/>
    </source>
</evidence>
<dbReference type="Proteomes" id="UP000177371">
    <property type="component" value="Unassembled WGS sequence"/>
</dbReference>